<dbReference type="EMBL" id="JAUUTY010000007">
    <property type="protein sequence ID" value="KAK1605121.1"/>
    <property type="molecule type" value="Genomic_DNA"/>
</dbReference>
<evidence type="ECO:0000313" key="2">
    <source>
        <dbReference type="Proteomes" id="UP001231189"/>
    </source>
</evidence>
<protein>
    <submittedName>
        <fullName evidence="1">Uncharacterized protein</fullName>
    </submittedName>
</protein>
<dbReference type="AlphaFoldDB" id="A0AAD8VHA2"/>
<keyword evidence="2" id="KW-1185">Reference proteome</keyword>
<accession>A0AAD8VHA2</accession>
<proteinExistence type="predicted"/>
<evidence type="ECO:0000313" key="1">
    <source>
        <dbReference type="EMBL" id="KAK1605121.1"/>
    </source>
</evidence>
<gene>
    <name evidence="1" type="ORF">QYE76_028794</name>
</gene>
<organism evidence="1 2">
    <name type="scientific">Lolium multiflorum</name>
    <name type="common">Italian ryegrass</name>
    <name type="synonym">Lolium perenne subsp. multiflorum</name>
    <dbReference type="NCBI Taxonomy" id="4521"/>
    <lineage>
        <taxon>Eukaryota</taxon>
        <taxon>Viridiplantae</taxon>
        <taxon>Streptophyta</taxon>
        <taxon>Embryophyta</taxon>
        <taxon>Tracheophyta</taxon>
        <taxon>Spermatophyta</taxon>
        <taxon>Magnoliopsida</taxon>
        <taxon>Liliopsida</taxon>
        <taxon>Poales</taxon>
        <taxon>Poaceae</taxon>
        <taxon>BOP clade</taxon>
        <taxon>Pooideae</taxon>
        <taxon>Poodae</taxon>
        <taxon>Poeae</taxon>
        <taxon>Poeae Chloroplast Group 2 (Poeae type)</taxon>
        <taxon>Loliodinae</taxon>
        <taxon>Loliinae</taxon>
        <taxon>Lolium</taxon>
    </lineage>
</organism>
<reference evidence="1" key="1">
    <citation type="submission" date="2023-07" db="EMBL/GenBank/DDBJ databases">
        <title>A chromosome-level genome assembly of Lolium multiflorum.</title>
        <authorList>
            <person name="Chen Y."/>
            <person name="Copetti D."/>
            <person name="Kolliker R."/>
            <person name="Studer B."/>
        </authorList>
    </citation>
    <scope>NUCLEOTIDE SEQUENCE</scope>
    <source>
        <strain evidence="1">02402/16</strain>
        <tissue evidence="1">Leaf</tissue>
    </source>
</reference>
<sequence length="76" mass="7754">MGLSAAADKAVAVHVTVGTDALALVPASLRVIKQLRPAVVVCVDHGCDRADLPLPNHALNVLRSCASLVESLDTAG</sequence>
<name>A0AAD8VHA2_LOLMU</name>
<comment type="caution">
    <text evidence="1">The sequence shown here is derived from an EMBL/GenBank/DDBJ whole genome shotgun (WGS) entry which is preliminary data.</text>
</comment>
<dbReference type="Proteomes" id="UP001231189">
    <property type="component" value="Unassembled WGS sequence"/>
</dbReference>